<proteinExistence type="predicted"/>
<dbReference type="Pfam" id="PF09655">
    <property type="entry name" value="Nitr_red_assoc"/>
    <property type="match status" value="1"/>
</dbReference>
<dbReference type="Proteomes" id="UP000620559">
    <property type="component" value="Unassembled WGS sequence"/>
</dbReference>
<dbReference type="NCBIfam" id="TIGR02664">
    <property type="entry name" value="nitr_red_assoc"/>
    <property type="match status" value="1"/>
</dbReference>
<gene>
    <name evidence="1" type="ORF">IQ247_16635</name>
</gene>
<dbReference type="EMBL" id="JADEWL010000055">
    <property type="protein sequence ID" value="MBE9214274.1"/>
    <property type="molecule type" value="Genomic_DNA"/>
</dbReference>
<name>A0A8J7JTV2_9CYAN</name>
<sequence length="150" mass="17493">MNNFFKFEADFVNDLRCIPMQVRFKLDNCGVKLKLSHWHQFTEQERQNLVEMPCVSGGECQNYREFLQNLIIDKTGTAASELPVEDNPPWMNEKEIPDITQIKAVECGVNMTVEQWKKLTPLQRFALIKLSRPSHENKNFYPAVEEFGLV</sequence>
<protein>
    <submittedName>
        <fullName evidence="1">Nitrate reductase associated protein</fullName>
    </submittedName>
</protein>
<accession>A0A8J7JTV2</accession>
<dbReference type="RefSeq" id="WP_193921891.1">
    <property type="nucleotide sequence ID" value="NZ_JADEWL010000055.1"/>
</dbReference>
<dbReference type="AlphaFoldDB" id="A0A8J7JTV2"/>
<evidence type="ECO:0000313" key="2">
    <source>
        <dbReference type="Proteomes" id="UP000620559"/>
    </source>
</evidence>
<organism evidence="1 2">
    <name type="scientific">Plectonema cf. radiosum LEGE 06105</name>
    <dbReference type="NCBI Taxonomy" id="945769"/>
    <lineage>
        <taxon>Bacteria</taxon>
        <taxon>Bacillati</taxon>
        <taxon>Cyanobacteriota</taxon>
        <taxon>Cyanophyceae</taxon>
        <taxon>Oscillatoriophycideae</taxon>
        <taxon>Oscillatoriales</taxon>
        <taxon>Microcoleaceae</taxon>
        <taxon>Plectonema</taxon>
    </lineage>
</organism>
<dbReference type="InterPro" id="IPR013481">
    <property type="entry name" value="NarM"/>
</dbReference>
<evidence type="ECO:0000313" key="1">
    <source>
        <dbReference type="EMBL" id="MBE9214274.1"/>
    </source>
</evidence>
<comment type="caution">
    <text evidence="1">The sequence shown here is derived from an EMBL/GenBank/DDBJ whole genome shotgun (WGS) entry which is preliminary data.</text>
</comment>
<keyword evidence="2" id="KW-1185">Reference proteome</keyword>
<reference evidence="1" key="1">
    <citation type="submission" date="2020-10" db="EMBL/GenBank/DDBJ databases">
        <authorList>
            <person name="Castelo-Branco R."/>
            <person name="Eusebio N."/>
            <person name="Adriana R."/>
            <person name="Vieira A."/>
            <person name="Brugerolle De Fraissinette N."/>
            <person name="Rezende De Castro R."/>
            <person name="Schneider M.P."/>
            <person name="Vasconcelos V."/>
            <person name="Leao P.N."/>
        </authorList>
    </citation>
    <scope>NUCLEOTIDE SEQUENCE</scope>
    <source>
        <strain evidence="1">LEGE 06105</strain>
    </source>
</reference>